<dbReference type="InterPro" id="IPR003593">
    <property type="entry name" value="AAA+_ATPase"/>
</dbReference>
<dbReference type="PANTHER" id="PTHR19211:SF135">
    <property type="entry name" value="ATPASE, PUTATIVE (AFU_ORTHOLOGUE AFUA_1G16440)-RELATED"/>
    <property type="match status" value="1"/>
</dbReference>
<dbReference type="InterPro" id="IPR027417">
    <property type="entry name" value="P-loop_NTPase"/>
</dbReference>
<evidence type="ECO:0000259" key="5">
    <source>
        <dbReference type="PROSITE" id="PS50893"/>
    </source>
</evidence>
<organism evidence="6 7">
    <name type="scientific">Emydomyces testavorans</name>
    <dbReference type="NCBI Taxonomy" id="2070801"/>
    <lineage>
        <taxon>Eukaryota</taxon>
        <taxon>Fungi</taxon>
        <taxon>Dikarya</taxon>
        <taxon>Ascomycota</taxon>
        <taxon>Pezizomycotina</taxon>
        <taxon>Eurotiomycetes</taxon>
        <taxon>Eurotiomycetidae</taxon>
        <taxon>Onygenales</taxon>
        <taxon>Nannizziopsiaceae</taxon>
        <taxon>Emydomyces</taxon>
    </lineage>
</organism>
<gene>
    <name evidence="6" type="ORF">PRK78_005269</name>
</gene>
<evidence type="ECO:0000256" key="2">
    <source>
        <dbReference type="ARBA" id="ARBA00022737"/>
    </source>
</evidence>
<dbReference type="Gene3D" id="3.40.50.300">
    <property type="entry name" value="P-loop containing nucleotide triphosphate hydrolases"/>
    <property type="match status" value="2"/>
</dbReference>
<dbReference type="PROSITE" id="PS00211">
    <property type="entry name" value="ABC_TRANSPORTER_1"/>
    <property type="match status" value="1"/>
</dbReference>
<dbReference type="GO" id="GO:0005524">
    <property type="term" value="F:ATP binding"/>
    <property type="evidence" value="ECO:0007669"/>
    <property type="project" value="UniProtKB-KW"/>
</dbReference>
<evidence type="ECO:0000256" key="3">
    <source>
        <dbReference type="ARBA" id="ARBA00022741"/>
    </source>
</evidence>
<keyword evidence="2" id="KW-0677">Repeat</keyword>
<dbReference type="FunFam" id="3.40.50.300:FF:000011">
    <property type="entry name" value="Putative ABC transporter ATP-binding component"/>
    <property type="match status" value="1"/>
</dbReference>
<proteinExistence type="predicted"/>
<dbReference type="Pfam" id="PF00005">
    <property type="entry name" value="ABC_tran"/>
    <property type="match status" value="2"/>
</dbReference>
<dbReference type="GO" id="GO:0016887">
    <property type="term" value="F:ATP hydrolysis activity"/>
    <property type="evidence" value="ECO:0007669"/>
    <property type="project" value="InterPro"/>
</dbReference>
<protein>
    <recommendedName>
        <fullName evidence="5">ABC transporter domain-containing protein</fullName>
    </recommendedName>
</protein>
<reference evidence="6" key="1">
    <citation type="submission" date="2023-03" db="EMBL/GenBank/DDBJ databases">
        <title>Emydomyces testavorans Genome Sequence.</title>
        <authorList>
            <person name="Hoyer L."/>
        </authorList>
    </citation>
    <scope>NUCLEOTIDE SEQUENCE</scope>
    <source>
        <strain evidence="6">16-2883</strain>
    </source>
</reference>
<evidence type="ECO:0000256" key="4">
    <source>
        <dbReference type="ARBA" id="ARBA00022840"/>
    </source>
</evidence>
<accession>A0AAF0IMG3</accession>
<dbReference type="InterPro" id="IPR032781">
    <property type="entry name" value="ABC_tran_Xtn"/>
</dbReference>
<dbReference type="Pfam" id="PF12848">
    <property type="entry name" value="ABC_tran_Xtn"/>
    <property type="match status" value="1"/>
</dbReference>
<keyword evidence="4" id="KW-0067">ATP-binding</keyword>
<dbReference type="PROSITE" id="PS50893">
    <property type="entry name" value="ABC_TRANSPORTER_2"/>
    <property type="match status" value="2"/>
</dbReference>
<dbReference type="Proteomes" id="UP001219355">
    <property type="component" value="Chromosome 3"/>
</dbReference>
<dbReference type="InterPro" id="IPR017871">
    <property type="entry name" value="ABC_transporter-like_CS"/>
</dbReference>
<evidence type="ECO:0000313" key="7">
    <source>
        <dbReference type="Proteomes" id="UP001219355"/>
    </source>
</evidence>
<dbReference type="SUPFAM" id="SSF52540">
    <property type="entry name" value="P-loop containing nucleoside triphosphate hydrolases"/>
    <property type="match status" value="2"/>
</dbReference>
<name>A0AAF0IMG3_9EURO</name>
<dbReference type="FunFam" id="3.40.50.300:FF:003119">
    <property type="entry name" value="ABC ATPase, putative (AFU_orthologue AFUA_1G16440)"/>
    <property type="match status" value="1"/>
</dbReference>
<dbReference type="AlphaFoldDB" id="A0AAF0IMG3"/>
<dbReference type="GO" id="GO:0016020">
    <property type="term" value="C:membrane"/>
    <property type="evidence" value="ECO:0007669"/>
    <property type="project" value="UniProtKB-SubCell"/>
</dbReference>
<feature type="domain" description="ABC transporter" evidence="5">
    <location>
        <begin position="60"/>
        <end position="297"/>
    </location>
</feature>
<feature type="domain" description="ABC transporter" evidence="5">
    <location>
        <begin position="398"/>
        <end position="647"/>
    </location>
</feature>
<evidence type="ECO:0000313" key="6">
    <source>
        <dbReference type="EMBL" id="WEW59789.1"/>
    </source>
</evidence>
<dbReference type="InterPro" id="IPR050611">
    <property type="entry name" value="ABCF"/>
</dbReference>
<keyword evidence="3" id="KW-0547">Nucleotide-binding</keyword>
<dbReference type="PANTHER" id="PTHR19211">
    <property type="entry name" value="ATP-BINDING TRANSPORT PROTEIN-RELATED"/>
    <property type="match status" value="1"/>
</dbReference>
<comment type="subcellular location">
    <subcellularLocation>
        <location evidence="1">Membrane</location>
        <topology evidence="1">Multi-pass membrane protein</topology>
    </subcellularLocation>
</comment>
<evidence type="ECO:0000256" key="1">
    <source>
        <dbReference type="ARBA" id="ARBA00004141"/>
    </source>
</evidence>
<sequence length="668" mass="74647">MAEKLIPGIPEAVKIAILQQTDAEGPNLELTALEAAENDQGLKTVLQQVLGSDQSRNDIVRKMNILSHAFEESEDKFGPIRAVRQLEHERLEQELFLAQKNAALRSGARGLQARKELKVAEGKVSESANTIKQSLENIDSSIIQEETKAAVEMLDELQTEFEPIAKMNIVDREQEARKILLGLGFKEPSFDQPFHSLSGGWRVRCMLAGVLIQSADIMILDEPTNFLDLLGVIWLETYLKRMRDESDKTVVVVSHDRDFLNAVCEEVIILKDQTLTYFKGNISAYEQDLEAQKLFWGRMKEAQDRQTAHMKATIRENIKVGKKTGDDNKLRMAKSRQKKLEERTGVEISATGGRFKLSRDRVGWHDSLRAEIEVPADEKGVTLEIPDAPDLRFPGALLSLEAATFRYRGKETSVLNGIDLVIHMGDRVGVMGLNGCGKTTLLNVLVGVLEPSQGKVSHHPRLRLGYYSQHTVEDLQELGESKPELTALLLMLQEAEGELSEGDARGLLSSLGLVGSTASDVQIAQLSGGQLVRLALARILWKRPHLLILDEITTHLDFHTVLALSSALSTFNGAILLVSHDRFLVRTVIEGKHDTDEEDNGAVTNIEDEGELRRRHVFVLRAGKLHLQEDGVKQFEQSLETRVRKLMMMRRVGIQSTHSWSVINPDKV</sequence>
<dbReference type="InterPro" id="IPR003439">
    <property type="entry name" value="ABC_transporter-like_ATP-bd"/>
</dbReference>
<dbReference type="CDD" id="cd03221">
    <property type="entry name" value="ABCF_EF-3"/>
    <property type="match status" value="1"/>
</dbReference>
<keyword evidence="7" id="KW-1185">Reference proteome</keyword>
<dbReference type="SMART" id="SM00382">
    <property type="entry name" value="AAA"/>
    <property type="match status" value="1"/>
</dbReference>
<dbReference type="EMBL" id="CP120629">
    <property type="protein sequence ID" value="WEW59789.1"/>
    <property type="molecule type" value="Genomic_DNA"/>
</dbReference>